<protein>
    <submittedName>
        <fullName evidence="2">Uncharacterized protein</fullName>
    </submittedName>
</protein>
<keyword evidence="1" id="KW-0812">Transmembrane</keyword>
<feature type="transmembrane region" description="Helical" evidence="1">
    <location>
        <begin position="12"/>
        <end position="31"/>
    </location>
</feature>
<keyword evidence="1" id="KW-1133">Transmembrane helix</keyword>
<evidence type="ECO:0000256" key="1">
    <source>
        <dbReference type="SAM" id="Phobius"/>
    </source>
</evidence>
<organism evidence="2 3">
    <name type="scientific">Serratia surfactantfaciens</name>
    <dbReference type="NCBI Taxonomy" id="2741499"/>
    <lineage>
        <taxon>Bacteria</taxon>
        <taxon>Pseudomonadati</taxon>
        <taxon>Pseudomonadota</taxon>
        <taxon>Gammaproteobacteria</taxon>
        <taxon>Enterobacterales</taxon>
        <taxon>Yersiniaceae</taxon>
        <taxon>Serratia</taxon>
    </lineage>
</organism>
<keyword evidence="3" id="KW-1185">Reference proteome</keyword>
<dbReference type="RefSeq" id="WP_197667904.1">
    <property type="nucleotide sequence ID" value="NZ_JADUMB010000004.1"/>
</dbReference>
<dbReference type="EMBL" id="JADUMB010000004">
    <property type="protein sequence ID" value="MBH1921165.1"/>
    <property type="molecule type" value="Genomic_DNA"/>
</dbReference>
<keyword evidence="1" id="KW-0472">Membrane</keyword>
<gene>
    <name evidence="2" type="ORF">I5U16_13520</name>
</gene>
<comment type="caution">
    <text evidence="2">The sequence shown here is derived from an EMBL/GenBank/DDBJ whole genome shotgun (WGS) entry which is preliminary data.</text>
</comment>
<evidence type="ECO:0000313" key="2">
    <source>
        <dbReference type="EMBL" id="MBH1921165.1"/>
    </source>
</evidence>
<sequence>MALALMGGRSVLWPPYLFLLAFIFQIVNISAHKIIVRTAAGRENSEKCRRHGRAFRLAGKSNNE</sequence>
<evidence type="ECO:0000313" key="3">
    <source>
        <dbReference type="Proteomes" id="UP000635335"/>
    </source>
</evidence>
<proteinExistence type="predicted"/>
<reference evidence="2 3" key="1">
    <citation type="submission" date="2020-11" db="EMBL/GenBank/DDBJ databases">
        <title>Enhanced detection system for hospital associated transmission using whole genome sequencing surveillance.</title>
        <authorList>
            <person name="Harrison L.H."/>
            <person name="Van Tyne D."/>
            <person name="Marsh J.W."/>
            <person name="Griffith M.P."/>
            <person name="Snyder D.J."/>
            <person name="Cooper V.S."/>
            <person name="Mustapha M."/>
        </authorList>
    </citation>
    <scope>NUCLEOTIDE SEQUENCE [LARGE SCALE GENOMIC DNA]</scope>
    <source>
        <strain evidence="2 3">SER00227</strain>
    </source>
</reference>
<name>A0ABS0M2V5_9GAMM</name>
<accession>A0ABS0M2V5</accession>
<dbReference type="Proteomes" id="UP000635335">
    <property type="component" value="Unassembled WGS sequence"/>
</dbReference>